<feature type="domain" description="Disease resistance R13L4/SHOC-2-like LRR" evidence="4">
    <location>
        <begin position="143"/>
        <end position="284"/>
    </location>
</feature>
<dbReference type="Pfam" id="PF23559">
    <property type="entry name" value="WHD_DRP"/>
    <property type="match status" value="1"/>
</dbReference>
<dbReference type="GO" id="GO:0042742">
    <property type="term" value="P:defense response to bacterium"/>
    <property type="evidence" value="ECO:0007669"/>
    <property type="project" value="UniProtKB-ARBA"/>
</dbReference>
<dbReference type="AlphaFoldDB" id="A0A0A9D5E6"/>
<reference evidence="5" key="2">
    <citation type="journal article" date="2015" name="Data Brief">
        <title>Shoot transcriptome of the giant reed, Arundo donax.</title>
        <authorList>
            <person name="Barrero R.A."/>
            <person name="Guerrero F.D."/>
            <person name="Moolhuijzen P."/>
            <person name="Goolsby J.A."/>
            <person name="Tidwell J."/>
            <person name="Bellgard S.E."/>
            <person name="Bellgard M.I."/>
        </authorList>
    </citation>
    <scope>NUCLEOTIDE SEQUENCE</scope>
    <source>
        <tissue evidence="5">Shoot tissue taken approximately 20 cm above the soil surface</tissue>
    </source>
</reference>
<evidence type="ECO:0000313" key="5">
    <source>
        <dbReference type="EMBL" id="JAD83021.1"/>
    </source>
</evidence>
<organism evidence="5">
    <name type="scientific">Arundo donax</name>
    <name type="common">Giant reed</name>
    <name type="synonym">Donax arundinaceus</name>
    <dbReference type="NCBI Taxonomy" id="35708"/>
    <lineage>
        <taxon>Eukaryota</taxon>
        <taxon>Viridiplantae</taxon>
        <taxon>Streptophyta</taxon>
        <taxon>Embryophyta</taxon>
        <taxon>Tracheophyta</taxon>
        <taxon>Spermatophyta</taxon>
        <taxon>Magnoliopsida</taxon>
        <taxon>Liliopsida</taxon>
        <taxon>Poales</taxon>
        <taxon>Poaceae</taxon>
        <taxon>PACMAD clade</taxon>
        <taxon>Arundinoideae</taxon>
        <taxon>Arundineae</taxon>
        <taxon>Arundo</taxon>
    </lineage>
</organism>
<dbReference type="PANTHER" id="PTHR23155:SF1205">
    <property type="entry name" value="DISEASE RESISTANCE PROTEIN RPM1"/>
    <property type="match status" value="1"/>
</dbReference>
<evidence type="ECO:0000259" key="3">
    <source>
        <dbReference type="Pfam" id="PF23559"/>
    </source>
</evidence>
<evidence type="ECO:0000259" key="4">
    <source>
        <dbReference type="Pfam" id="PF23598"/>
    </source>
</evidence>
<sequence length="285" mass="32533">MRNVLSLGYNDLPYNLKACFLYLSVFPEDYEIKRGPLVRRWAAEGFIGGMHKSNLEEVAGNYFDEFIGRSIITPTHIDSSGKVRSCRVHDMMLEVITAKSIQENFISLVGIHHHDAAGHDKIRRLSIHAYGSKERFPGSNLSHVRSLTILGCMEKPVIVNFPQLALTRVLDLEGCRWLSNQDLKDICKLYLLRYLGLRSTNISELPKLVGNLKELMTLDVRNTYIKELPATITQLRSLKHLLAGRYKYYTRTHRVKHSFAKDAVMIPTGLKNMSALQRISHVNII</sequence>
<dbReference type="FunFam" id="1.10.10.10:FF:000322">
    <property type="entry name" value="Probable disease resistance protein At1g63360"/>
    <property type="match status" value="1"/>
</dbReference>
<dbReference type="GO" id="GO:0002758">
    <property type="term" value="P:innate immune response-activating signaling pathway"/>
    <property type="evidence" value="ECO:0007669"/>
    <property type="project" value="UniProtKB-ARBA"/>
</dbReference>
<keyword evidence="1" id="KW-0677">Repeat</keyword>
<feature type="domain" description="Disease resistance protein winged helix" evidence="3">
    <location>
        <begin position="25"/>
        <end position="96"/>
    </location>
</feature>
<accession>A0A0A9D5E6</accession>
<dbReference type="InterPro" id="IPR058922">
    <property type="entry name" value="WHD_DRP"/>
</dbReference>
<reference evidence="5" key="1">
    <citation type="submission" date="2014-09" db="EMBL/GenBank/DDBJ databases">
        <authorList>
            <person name="Magalhaes I.L.F."/>
            <person name="Oliveira U."/>
            <person name="Santos F.R."/>
            <person name="Vidigal T.H.D.A."/>
            <person name="Brescovit A.D."/>
            <person name="Santos A.J."/>
        </authorList>
    </citation>
    <scope>NUCLEOTIDE SEQUENCE</scope>
    <source>
        <tissue evidence="5">Shoot tissue taken approximately 20 cm above the soil surface</tissue>
    </source>
</reference>
<dbReference type="EMBL" id="GBRH01214874">
    <property type="protein sequence ID" value="JAD83021.1"/>
    <property type="molecule type" value="Transcribed_RNA"/>
</dbReference>
<dbReference type="InterPro" id="IPR044974">
    <property type="entry name" value="Disease_R_plants"/>
</dbReference>
<dbReference type="Gene3D" id="1.10.10.10">
    <property type="entry name" value="Winged helix-like DNA-binding domain superfamily/Winged helix DNA-binding domain"/>
    <property type="match status" value="1"/>
</dbReference>
<name>A0A0A9D5E6_ARUDO</name>
<evidence type="ECO:0000256" key="2">
    <source>
        <dbReference type="ARBA" id="ARBA00022821"/>
    </source>
</evidence>
<dbReference type="InterPro" id="IPR032675">
    <property type="entry name" value="LRR_dom_sf"/>
</dbReference>
<dbReference type="Pfam" id="PF23598">
    <property type="entry name" value="LRR_14"/>
    <property type="match status" value="1"/>
</dbReference>
<evidence type="ECO:0000256" key="1">
    <source>
        <dbReference type="ARBA" id="ARBA00022737"/>
    </source>
</evidence>
<keyword evidence="2" id="KW-0611">Plant defense</keyword>
<dbReference type="InterPro" id="IPR055414">
    <property type="entry name" value="LRR_R13L4/SHOC2-like"/>
</dbReference>
<dbReference type="PANTHER" id="PTHR23155">
    <property type="entry name" value="DISEASE RESISTANCE PROTEIN RP"/>
    <property type="match status" value="1"/>
</dbReference>
<proteinExistence type="predicted"/>
<dbReference type="Gene3D" id="3.80.10.10">
    <property type="entry name" value="Ribonuclease Inhibitor"/>
    <property type="match status" value="1"/>
</dbReference>
<dbReference type="InterPro" id="IPR036388">
    <property type="entry name" value="WH-like_DNA-bd_sf"/>
</dbReference>
<evidence type="ECO:0008006" key="6">
    <source>
        <dbReference type="Google" id="ProtNLM"/>
    </source>
</evidence>
<protein>
    <recommendedName>
        <fullName evidence="6">NB-ARC domain-containing protein</fullName>
    </recommendedName>
</protein>
<dbReference type="SUPFAM" id="SSF52058">
    <property type="entry name" value="L domain-like"/>
    <property type="match status" value="1"/>
</dbReference>
<dbReference type="GO" id="GO:0009626">
    <property type="term" value="P:plant-type hypersensitive response"/>
    <property type="evidence" value="ECO:0007669"/>
    <property type="project" value="UniProtKB-ARBA"/>
</dbReference>